<keyword evidence="1" id="KW-0812">Transmembrane</keyword>
<feature type="transmembrane region" description="Helical" evidence="1">
    <location>
        <begin position="250"/>
        <end position="280"/>
    </location>
</feature>
<dbReference type="AlphaFoldDB" id="A0A0N4VM49"/>
<feature type="transmembrane region" description="Helical" evidence="1">
    <location>
        <begin position="7"/>
        <end position="27"/>
    </location>
</feature>
<dbReference type="OrthoDB" id="5917822at2759"/>
<keyword evidence="1" id="KW-1133">Transmembrane helix</keyword>
<feature type="transmembrane region" description="Helical" evidence="1">
    <location>
        <begin position="99"/>
        <end position="120"/>
    </location>
</feature>
<dbReference type="EMBL" id="UXUI01011760">
    <property type="protein sequence ID" value="VDD96492.1"/>
    <property type="molecule type" value="Genomic_DNA"/>
</dbReference>
<evidence type="ECO:0000313" key="2">
    <source>
        <dbReference type="EMBL" id="VDD96492.1"/>
    </source>
</evidence>
<dbReference type="Proteomes" id="UP000274131">
    <property type="component" value="Unassembled WGS sequence"/>
</dbReference>
<evidence type="ECO:0000313" key="4">
    <source>
        <dbReference type="WBParaSite" id="EVEC_0001200001-mRNA-1"/>
    </source>
</evidence>
<name>A0A0N4VM49_ENTVE</name>
<dbReference type="WBParaSite" id="EVEC_0001200001-mRNA-1">
    <property type="protein sequence ID" value="EVEC_0001200001-mRNA-1"/>
    <property type="gene ID" value="EVEC_0001200001"/>
</dbReference>
<evidence type="ECO:0000313" key="3">
    <source>
        <dbReference type="Proteomes" id="UP000274131"/>
    </source>
</evidence>
<evidence type="ECO:0000256" key="1">
    <source>
        <dbReference type="SAM" id="Phobius"/>
    </source>
</evidence>
<feature type="transmembrane region" description="Helical" evidence="1">
    <location>
        <begin position="132"/>
        <end position="156"/>
    </location>
</feature>
<organism evidence="4">
    <name type="scientific">Enterobius vermicularis</name>
    <name type="common">Human pinworm</name>
    <dbReference type="NCBI Taxonomy" id="51028"/>
    <lineage>
        <taxon>Eukaryota</taxon>
        <taxon>Metazoa</taxon>
        <taxon>Ecdysozoa</taxon>
        <taxon>Nematoda</taxon>
        <taxon>Chromadorea</taxon>
        <taxon>Rhabditida</taxon>
        <taxon>Spirurina</taxon>
        <taxon>Oxyuridomorpha</taxon>
        <taxon>Oxyuroidea</taxon>
        <taxon>Oxyuridae</taxon>
        <taxon>Enterobius</taxon>
    </lineage>
</organism>
<reference evidence="2 3" key="2">
    <citation type="submission" date="2018-10" db="EMBL/GenBank/DDBJ databases">
        <authorList>
            <consortium name="Pathogen Informatics"/>
        </authorList>
    </citation>
    <scope>NUCLEOTIDE SEQUENCE [LARGE SCALE GENOMIC DNA]</scope>
</reference>
<accession>A0A0N4VM49</accession>
<keyword evidence="1" id="KW-0472">Membrane</keyword>
<feature type="transmembrane region" description="Helical" evidence="1">
    <location>
        <begin position="300"/>
        <end position="322"/>
    </location>
</feature>
<proteinExistence type="predicted"/>
<feature type="transmembrane region" description="Helical" evidence="1">
    <location>
        <begin position="39"/>
        <end position="63"/>
    </location>
</feature>
<protein>
    <submittedName>
        <fullName evidence="4">Lipase_3 domain-containing protein</fullName>
    </submittedName>
</protein>
<gene>
    <name evidence="2" type="ORF">EVEC_LOCUS11243</name>
</gene>
<reference evidence="4" key="1">
    <citation type="submission" date="2017-02" db="UniProtKB">
        <authorList>
            <consortium name="WormBaseParasite"/>
        </authorList>
    </citation>
    <scope>IDENTIFICATION</scope>
</reference>
<sequence>MQALYGLSFIVYFTVVISDWVYLYFLLRGYIATFPLRTWTAVAFVSSVVVATMLVCLLIVLCIENAFAHPNEVTEFSAGCAVINESFTQWLQAFNNFRISFLFMVFRDLPITILNFFYISPCRCAGPQVKHWPIALICCATLVSVHWRLLLLYFAYRRMICPMKKSDSATSVLPNKSMLEQIKSNFDKSNARLDEYDECWPVRFAFNFIYRNSSQKVHCNGNVMGQKDRKTAKLNMRIILRKVWGWTKQLFSVLLCIVFTLLLYLVYALTLCFPCCYHYGIQPASSSSRHKCAQSFVKYFSQIFHFTMFVISLGSVLSLIFFNATLLFSAHAVGNNPIPYEIKQLCVGINISSRTIGARFESRSLDGEGGPSFMYRCKPIWDDGGFELGFRRREAGPWQTRVELSEQELLIISTMVSMNYSDRDSPRHSVYYDFALLKKLDPLLTESILCYKDIFSKWKFSEEIEIPQWPYFEACENTWTLHKQTLIRCLKTTSENQMYL</sequence>
<keyword evidence="3" id="KW-1185">Reference proteome</keyword>